<evidence type="ECO:0000313" key="1">
    <source>
        <dbReference type="EMBL" id="KAK4543808.1"/>
    </source>
</evidence>
<dbReference type="EMBL" id="JAVFHQ010000029">
    <property type="protein sequence ID" value="KAK4543808.1"/>
    <property type="molecule type" value="Genomic_DNA"/>
</dbReference>
<dbReference type="AlphaFoldDB" id="A0AAV9JFX1"/>
<proteinExistence type="predicted"/>
<protein>
    <submittedName>
        <fullName evidence="1">Uncharacterized protein</fullName>
    </submittedName>
</protein>
<dbReference type="Proteomes" id="UP001324427">
    <property type="component" value="Unassembled WGS sequence"/>
</dbReference>
<gene>
    <name evidence="1" type="ORF">LTR36_004841</name>
</gene>
<reference evidence="1 2" key="1">
    <citation type="submission" date="2021-11" db="EMBL/GenBank/DDBJ databases">
        <title>Black yeast isolated from Biological Soil Crust.</title>
        <authorList>
            <person name="Kurbessoian T."/>
        </authorList>
    </citation>
    <scope>NUCLEOTIDE SEQUENCE [LARGE SCALE GENOMIC DNA]</scope>
    <source>
        <strain evidence="1 2">CCFEE 5522</strain>
    </source>
</reference>
<keyword evidence="2" id="KW-1185">Reference proteome</keyword>
<evidence type="ECO:0000313" key="2">
    <source>
        <dbReference type="Proteomes" id="UP001324427"/>
    </source>
</evidence>
<sequence length="236" mass="26376">MSDDMQPRKRQRGNSQGVILFRSDRELLEEYKKGSQAELPDRLQTALVNGLTNKVHARGDKATHLLGIPPELRKRIILERGATRLTAMGPKAPGLLTVCRQIRQETVHTYYTYNRFLLSAMDYDGTANAPSFAVQQKYFAPPAGYTHSSWKLGIVASGNGGVPNWQNLEAWCKAVAEIKTPGFRGKIINTDERLAVAAVFRAVNKLAEKETPWELVQGVLESFRDLLIIQDAAWAK</sequence>
<organism evidence="1 2">
    <name type="scientific">Oleoguttula mirabilis</name>
    <dbReference type="NCBI Taxonomy" id="1507867"/>
    <lineage>
        <taxon>Eukaryota</taxon>
        <taxon>Fungi</taxon>
        <taxon>Dikarya</taxon>
        <taxon>Ascomycota</taxon>
        <taxon>Pezizomycotina</taxon>
        <taxon>Dothideomycetes</taxon>
        <taxon>Dothideomycetidae</taxon>
        <taxon>Mycosphaerellales</taxon>
        <taxon>Teratosphaeriaceae</taxon>
        <taxon>Oleoguttula</taxon>
    </lineage>
</organism>
<accession>A0AAV9JFX1</accession>
<name>A0AAV9JFX1_9PEZI</name>
<comment type="caution">
    <text evidence="1">The sequence shown here is derived from an EMBL/GenBank/DDBJ whole genome shotgun (WGS) entry which is preliminary data.</text>
</comment>